<comment type="caution">
    <text evidence="2">The sequence shown here is derived from an EMBL/GenBank/DDBJ whole genome shotgun (WGS) entry which is preliminary data.</text>
</comment>
<proteinExistence type="predicted"/>
<keyword evidence="3" id="KW-1185">Reference proteome</keyword>
<feature type="region of interest" description="Disordered" evidence="1">
    <location>
        <begin position="1"/>
        <end position="26"/>
    </location>
</feature>
<dbReference type="Proteomes" id="UP001165541">
    <property type="component" value="Unassembled WGS sequence"/>
</dbReference>
<dbReference type="RefSeq" id="WP_251780888.1">
    <property type="nucleotide sequence ID" value="NZ_JAMKFE010000019.1"/>
</dbReference>
<reference evidence="2" key="1">
    <citation type="submission" date="2022-05" db="EMBL/GenBank/DDBJ databases">
        <title>Schlegelella sp. nov., isolated from mangrove soil.</title>
        <authorList>
            <person name="Liu Y."/>
            <person name="Ge X."/>
            <person name="Liu W."/>
        </authorList>
    </citation>
    <scope>NUCLEOTIDE SEQUENCE</scope>
    <source>
        <strain evidence="2">S2-27</strain>
    </source>
</reference>
<protein>
    <submittedName>
        <fullName evidence="2">Uncharacterized protein</fullName>
    </submittedName>
</protein>
<dbReference type="EMBL" id="JAMKFE010000019">
    <property type="protein sequence ID" value="MCM5682411.1"/>
    <property type="molecule type" value="Genomic_DNA"/>
</dbReference>
<evidence type="ECO:0000313" key="2">
    <source>
        <dbReference type="EMBL" id="MCM5682411.1"/>
    </source>
</evidence>
<gene>
    <name evidence="2" type="ORF">M8A51_23025</name>
</gene>
<evidence type="ECO:0000313" key="3">
    <source>
        <dbReference type="Proteomes" id="UP001165541"/>
    </source>
</evidence>
<evidence type="ECO:0000256" key="1">
    <source>
        <dbReference type="SAM" id="MobiDB-lite"/>
    </source>
</evidence>
<organism evidence="2 3">
    <name type="scientific">Caldimonas mangrovi</name>
    <dbReference type="NCBI Taxonomy" id="2944811"/>
    <lineage>
        <taxon>Bacteria</taxon>
        <taxon>Pseudomonadati</taxon>
        <taxon>Pseudomonadota</taxon>
        <taxon>Betaproteobacteria</taxon>
        <taxon>Burkholderiales</taxon>
        <taxon>Sphaerotilaceae</taxon>
        <taxon>Caldimonas</taxon>
    </lineage>
</organism>
<accession>A0ABT0YWA6</accession>
<name>A0ABT0YWA6_9BURK</name>
<sequence>MKRWWRKGADPGPAQQALPAPPSSDPQDYQRMLLGQHLEYRFIPVPDEGDVEAAVRFVEGPLRGHFLLSCIDIYGDICDRLSSLLQREGRALPLAFFRFADGQDAPIVGLVVPYATFREPGKPDSPYLYCYGVSQRWFTQEWRDRMQAFGSGEHRIEGVRFNESLPDERHANAWTTLFPGNREK</sequence>